<feature type="region of interest" description="Disordered" evidence="1">
    <location>
        <begin position="55"/>
        <end position="96"/>
    </location>
</feature>
<feature type="compositionally biased region" description="Acidic residues" evidence="1">
    <location>
        <begin position="83"/>
        <end position="92"/>
    </location>
</feature>
<dbReference type="AlphaFoldDB" id="A0A7R9GFK7"/>
<feature type="signal peptide" evidence="2">
    <location>
        <begin position="1"/>
        <end position="19"/>
    </location>
</feature>
<sequence length="240" mass="26978">MSMLRTAFATLMLAMVAKAAPSVSIRNDSLLVMNSTEQPDVTSVLSIAEKPLDVSGELLPPTIPEDEDEEMEKLNDDSIKSNDDEDDQEDKEEEKQIMDRVRAEIGGDVDEDSLRTVMHFLDEMDDQEDELKQMDDDDNEKNDDDETFLNEIPNPDRTSRMNPSSSLMGHSHVIAVEPGQTPTRFDILRAEVLAHGARAPTRVLHHMPRSMKLLGHDVPSRNWHPSRVDANDDDDNGGHH</sequence>
<keyword evidence="4" id="KW-1185">Reference proteome</keyword>
<protein>
    <submittedName>
        <fullName evidence="3">Uncharacterized protein</fullName>
    </submittedName>
</protein>
<accession>A0A7R9GFK7</accession>
<feature type="region of interest" description="Disordered" evidence="1">
    <location>
        <begin position="129"/>
        <end position="166"/>
    </location>
</feature>
<evidence type="ECO:0000256" key="2">
    <source>
        <dbReference type="SAM" id="SignalP"/>
    </source>
</evidence>
<keyword evidence="2" id="KW-0732">Signal</keyword>
<proteinExistence type="predicted"/>
<evidence type="ECO:0000313" key="3">
    <source>
        <dbReference type="EMBL" id="CAD7280729.1"/>
    </source>
</evidence>
<feature type="chain" id="PRO_5036210705" evidence="2">
    <location>
        <begin position="20"/>
        <end position="240"/>
    </location>
</feature>
<gene>
    <name evidence="3" type="ORF">NMOB1V02_LOCUS8386</name>
</gene>
<evidence type="ECO:0000313" key="4">
    <source>
        <dbReference type="Proteomes" id="UP000678499"/>
    </source>
</evidence>
<evidence type="ECO:0000256" key="1">
    <source>
        <dbReference type="SAM" id="MobiDB-lite"/>
    </source>
</evidence>
<feature type="compositionally biased region" description="Acidic residues" evidence="1">
    <location>
        <begin position="129"/>
        <end position="148"/>
    </location>
</feature>
<reference evidence="3" key="1">
    <citation type="submission" date="2020-11" db="EMBL/GenBank/DDBJ databases">
        <authorList>
            <person name="Tran Van P."/>
        </authorList>
    </citation>
    <scope>NUCLEOTIDE SEQUENCE</scope>
</reference>
<name>A0A7R9GFK7_9CRUS</name>
<dbReference type="EMBL" id="CAJPEX010002355">
    <property type="protein sequence ID" value="CAG0920881.1"/>
    <property type="molecule type" value="Genomic_DNA"/>
</dbReference>
<feature type="region of interest" description="Disordered" evidence="1">
    <location>
        <begin position="215"/>
        <end position="240"/>
    </location>
</feature>
<feature type="compositionally biased region" description="Basic and acidic residues" evidence="1">
    <location>
        <begin position="72"/>
        <end position="82"/>
    </location>
</feature>
<dbReference type="Proteomes" id="UP000678499">
    <property type="component" value="Unassembled WGS sequence"/>
</dbReference>
<feature type="compositionally biased region" description="Basic and acidic residues" evidence="1">
    <location>
        <begin position="226"/>
        <end position="240"/>
    </location>
</feature>
<dbReference type="EMBL" id="OA884392">
    <property type="protein sequence ID" value="CAD7280729.1"/>
    <property type="molecule type" value="Genomic_DNA"/>
</dbReference>
<organism evidence="3">
    <name type="scientific">Notodromas monacha</name>
    <dbReference type="NCBI Taxonomy" id="399045"/>
    <lineage>
        <taxon>Eukaryota</taxon>
        <taxon>Metazoa</taxon>
        <taxon>Ecdysozoa</taxon>
        <taxon>Arthropoda</taxon>
        <taxon>Crustacea</taxon>
        <taxon>Oligostraca</taxon>
        <taxon>Ostracoda</taxon>
        <taxon>Podocopa</taxon>
        <taxon>Podocopida</taxon>
        <taxon>Cypridocopina</taxon>
        <taxon>Cypridoidea</taxon>
        <taxon>Cyprididae</taxon>
        <taxon>Notodromas</taxon>
    </lineage>
</organism>